<evidence type="ECO:0000259" key="2">
    <source>
        <dbReference type="Pfam" id="PF00668"/>
    </source>
</evidence>
<dbReference type="GO" id="GO:0009239">
    <property type="term" value="P:enterobactin biosynthetic process"/>
    <property type="evidence" value="ECO:0007669"/>
    <property type="project" value="TreeGrafter"/>
</dbReference>
<name>A0A167G2G5_9GAMM</name>
<dbReference type="OrthoDB" id="9757559at2"/>
<dbReference type="GO" id="GO:0005829">
    <property type="term" value="C:cytosol"/>
    <property type="evidence" value="ECO:0007669"/>
    <property type="project" value="TreeGrafter"/>
</dbReference>
<feature type="domain" description="Condensation" evidence="2">
    <location>
        <begin position="65"/>
        <end position="510"/>
    </location>
</feature>
<gene>
    <name evidence="3" type="ORF">N476_26480</name>
</gene>
<evidence type="ECO:0000313" key="4">
    <source>
        <dbReference type="Proteomes" id="UP000076503"/>
    </source>
</evidence>
<feature type="non-terminal residue" evidence="3">
    <location>
        <position position="738"/>
    </location>
</feature>
<dbReference type="Gene3D" id="3.30.559.30">
    <property type="entry name" value="Nonribosomal peptide synthetase, condensation domain"/>
    <property type="match status" value="1"/>
</dbReference>
<dbReference type="GO" id="GO:0043041">
    <property type="term" value="P:amino acid activation for nonribosomal peptide biosynthetic process"/>
    <property type="evidence" value="ECO:0007669"/>
    <property type="project" value="TreeGrafter"/>
</dbReference>
<proteinExistence type="predicted"/>
<dbReference type="Gene3D" id="3.30.559.10">
    <property type="entry name" value="Chloramphenicol acetyltransferase-like domain"/>
    <property type="match status" value="1"/>
</dbReference>
<dbReference type="InterPro" id="IPR020845">
    <property type="entry name" value="AMP-binding_CS"/>
</dbReference>
<accession>A0A167G2G5</accession>
<dbReference type="FunFam" id="3.40.50.980:FF:000001">
    <property type="entry name" value="Non-ribosomal peptide synthetase"/>
    <property type="match status" value="1"/>
</dbReference>
<organism evidence="3 4">
    <name type="scientific">Pseudoalteromonas luteoviolacea H33</name>
    <dbReference type="NCBI Taxonomy" id="1365251"/>
    <lineage>
        <taxon>Bacteria</taxon>
        <taxon>Pseudomonadati</taxon>
        <taxon>Pseudomonadota</taxon>
        <taxon>Gammaproteobacteria</taxon>
        <taxon>Alteromonadales</taxon>
        <taxon>Pseudoalteromonadaceae</taxon>
        <taxon>Pseudoalteromonas</taxon>
    </lineage>
</organism>
<sequence>MTLLTELKELLKNGIEVKQVGEKLKVEAIPGALKTEQTAFLKQQKENILRLFHSLTITSNRDYEFLSFAQQRLWLLDQLDGGSHQYNMPMALKLNGVLDEGAMQRAFTDIVARHESLRTCFVAADGGQPLQIITEKCGFDVPLTDLSELPKEVQQTQVEEAALAEAEATFDLSRDLMMRARLLKLSGREHVLLVTMHHIASDGWSMGILVNEFSRLYSAYVQGEESPLTPLAIQYADYAHWQREWLQSNKLDEQLAYWQDKLSGLPALHNLPLDKPRPSAQGFNGETYVSCIAQTELASLKKLCQAKEATLFMGLHAVFSVLMSRYSNEKDIVVGTPVANREQMEVADLIGFFVNTLVLRSDLSGEPVFLDVLAQSKQMLLDAYNHQQVPFEQVVERLQPERSLSHSPLFQVMLALQNNEQGNLSLPGISLSPLDSKQGGVSQFDLTLNVAEKPDGLTLRWVFNTALFERDTIARMATHFEVLLSALVQAPEQDVFSHALTTAQEQELLLNRWNDTAAEVPLECCLHELFAEQASHYPEKTALICDGSSLTYGELNRRANQLAHYLKAQGVKAETLVGICVERSVDMVVGILGILKAGGAYVPLEPSYPKARLAYMLSDTNVALVLTQQSVLKQLSEFDGQVICLDDEAVQAELISMSAQSLSVSGLTPAHLAYVIYTSGSTGQPKGVMVAHESVIAFAMNNRYVAVSEVEHVASLSSYAFDGFVFDLFFSLLNGKTV</sequence>
<evidence type="ECO:0008006" key="5">
    <source>
        <dbReference type="Google" id="ProtNLM"/>
    </source>
</evidence>
<dbReference type="RefSeq" id="WP_155733161.1">
    <property type="nucleotide sequence ID" value="NZ_AUXZ01000037.1"/>
</dbReference>
<dbReference type="Gene3D" id="3.40.50.980">
    <property type="match status" value="2"/>
</dbReference>
<protein>
    <recommendedName>
        <fullName evidence="5">Carrier domain-containing protein</fullName>
    </recommendedName>
</protein>
<dbReference type="Pfam" id="PF00501">
    <property type="entry name" value="AMP-binding"/>
    <property type="match status" value="1"/>
</dbReference>
<dbReference type="Pfam" id="PF00668">
    <property type="entry name" value="Condensation"/>
    <property type="match status" value="1"/>
</dbReference>
<dbReference type="GO" id="GO:0031177">
    <property type="term" value="F:phosphopantetheine binding"/>
    <property type="evidence" value="ECO:0007669"/>
    <property type="project" value="TreeGrafter"/>
</dbReference>
<dbReference type="CDD" id="cd19531">
    <property type="entry name" value="LCL_NRPS-like"/>
    <property type="match status" value="1"/>
</dbReference>
<dbReference type="InterPro" id="IPR001242">
    <property type="entry name" value="Condensation_dom"/>
</dbReference>
<dbReference type="EMBL" id="AUXZ01000037">
    <property type="protein sequence ID" value="KZN53990.1"/>
    <property type="molecule type" value="Genomic_DNA"/>
</dbReference>
<dbReference type="InterPro" id="IPR000873">
    <property type="entry name" value="AMP-dep_synth/lig_dom"/>
</dbReference>
<dbReference type="PANTHER" id="PTHR45527:SF1">
    <property type="entry name" value="FATTY ACID SYNTHASE"/>
    <property type="match status" value="1"/>
</dbReference>
<dbReference type="PANTHER" id="PTHR45527">
    <property type="entry name" value="NONRIBOSOMAL PEPTIDE SYNTHETASE"/>
    <property type="match status" value="1"/>
</dbReference>
<dbReference type="GO" id="GO:0009366">
    <property type="term" value="C:enterobactin synthetase complex"/>
    <property type="evidence" value="ECO:0007669"/>
    <property type="project" value="TreeGrafter"/>
</dbReference>
<dbReference type="GO" id="GO:0047527">
    <property type="term" value="F:2,3-dihydroxybenzoate-serine ligase activity"/>
    <property type="evidence" value="ECO:0007669"/>
    <property type="project" value="TreeGrafter"/>
</dbReference>
<dbReference type="AlphaFoldDB" id="A0A167G2G5"/>
<dbReference type="Proteomes" id="UP000076503">
    <property type="component" value="Unassembled WGS sequence"/>
</dbReference>
<dbReference type="SUPFAM" id="SSF56801">
    <property type="entry name" value="Acetyl-CoA synthetase-like"/>
    <property type="match status" value="1"/>
</dbReference>
<evidence type="ECO:0000313" key="3">
    <source>
        <dbReference type="EMBL" id="KZN53990.1"/>
    </source>
</evidence>
<reference evidence="3 4" key="1">
    <citation type="submission" date="2013-07" db="EMBL/GenBank/DDBJ databases">
        <title>Comparative Genomic and Metabolomic Analysis of Twelve Strains of Pseudoalteromonas luteoviolacea.</title>
        <authorList>
            <person name="Vynne N.G."/>
            <person name="Mansson M."/>
            <person name="Gram L."/>
        </authorList>
    </citation>
    <scope>NUCLEOTIDE SEQUENCE [LARGE SCALE GENOMIC DNA]</scope>
    <source>
        <strain evidence="3 4">H33</strain>
    </source>
</reference>
<evidence type="ECO:0000259" key="1">
    <source>
        <dbReference type="Pfam" id="PF00501"/>
    </source>
</evidence>
<feature type="domain" description="AMP-dependent synthetase/ligase" evidence="1">
    <location>
        <begin position="530"/>
        <end position="738"/>
    </location>
</feature>
<dbReference type="SUPFAM" id="SSF52777">
    <property type="entry name" value="CoA-dependent acyltransferases"/>
    <property type="match status" value="2"/>
</dbReference>
<comment type="caution">
    <text evidence="3">The sequence shown here is derived from an EMBL/GenBank/DDBJ whole genome shotgun (WGS) entry which is preliminary data.</text>
</comment>
<dbReference type="FunFam" id="3.30.559.10:FF:000012">
    <property type="entry name" value="Non-ribosomal peptide synthetase"/>
    <property type="match status" value="1"/>
</dbReference>
<dbReference type="InterPro" id="IPR023213">
    <property type="entry name" value="CAT-like_dom_sf"/>
</dbReference>
<dbReference type="PROSITE" id="PS00455">
    <property type="entry name" value="AMP_BINDING"/>
    <property type="match status" value="1"/>
</dbReference>